<dbReference type="PANTHER" id="PTHR43194">
    <property type="entry name" value="HYDROLASE ALPHA/BETA FOLD FAMILY"/>
    <property type="match status" value="1"/>
</dbReference>
<name>A0A0S1B1U3_9GAMM</name>
<evidence type="ECO:0000313" key="2">
    <source>
        <dbReference type="EMBL" id="ALJ29018.1"/>
    </source>
</evidence>
<organism evidence="2 3">
    <name type="scientific">Stenotrophomonas acidaminiphila</name>
    <dbReference type="NCBI Taxonomy" id="128780"/>
    <lineage>
        <taxon>Bacteria</taxon>
        <taxon>Pseudomonadati</taxon>
        <taxon>Pseudomonadota</taxon>
        <taxon>Gammaproteobacteria</taxon>
        <taxon>Lysobacterales</taxon>
        <taxon>Lysobacteraceae</taxon>
        <taxon>Stenotrophomonas</taxon>
    </lineage>
</organism>
<dbReference type="KEGG" id="sacz:AOT14_26590"/>
<dbReference type="Pfam" id="PF12697">
    <property type="entry name" value="Abhydrolase_6"/>
    <property type="match status" value="1"/>
</dbReference>
<dbReference type="Gene3D" id="3.40.50.1820">
    <property type="entry name" value="alpha/beta hydrolase"/>
    <property type="match status" value="1"/>
</dbReference>
<dbReference type="SUPFAM" id="SSF53474">
    <property type="entry name" value="alpha/beta-Hydrolases"/>
    <property type="match status" value="1"/>
</dbReference>
<accession>A0A0S1B1U3</accession>
<proteinExistence type="predicted"/>
<sequence>MPDHIHTIGYGYIPENRMHAQDIRLEGAHGIGLAASKTTGSKSPILLAHGFGQTRGAWTATAAALHAAGHPTLAFDARGHGGSDWNPADLPYHGEQFTDDLIVVAGELRRPPVLVAASMGGLFGLMAEARWPGLFAAMVLVDITPRWETRGVERILAFMSAHPDGFASLEAAADSIARYLPHRPRKSEDALRALLRPTGSGRWSWHWDPRLVEELARDSEQHQDAIAEAARRVECPVMLVSGGRSDLVTPQTVAEFLALVPHARHVHLPDATHMVAGDDNDAFTAAVLNYLDALPPAAAAASARTEHVTGASQ</sequence>
<evidence type="ECO:0000313" key="3">
    <source>
        <dbReference type="Proteomes" id="UP000061010"/>
    </source>
</evidence>
<feature type="domain" description="AB hydrolase-1" evidence="1">
    <location>
        <begin position="45"/>
        <end position="285"/>
    </location>
</feature>
<gene>
    <name evidence="2" type="primary">bpoA</name>
    <name evidence="2" type="ORF">AOT14_26590</name>
</gene>
<dbReference type="Proteomes" id="UP000061010">
    <property type="component" value="Chromosome"/>
</dbReference>
<dbReference type="InterPro" id="IPR029058">
    <property type="entry name" value="AB_hydrolase_fold"/>
</dbReference>
<dbReference type="EMBL" id="CP012900">
    <property type="protein sequence ID" value="ALJ29018.1"/>
    <property type="molecule type" value="Genomic_DNA"/>
</dbReference>
<dbReference type="InterPro" id="IPR050228">
    <property type="entry name" value="Carboxylesterase_BioH"/>
</dbReference>
<keyword evidence="3" id="KW-1185">Reference proteome</keyword>
<dbReference type="InterPro" id="IPR000073">
    <property type="entry name" value="AB_hydrolase_1"/>
</dbReference>
<dbReference type="GO" id="GO:0004601">
    <property type="term" value="F:peroxidase activity"/>
    <property type="evidence" value="ECO:0007669"/>
    <property type="project" value="UniProtKB-KW"/>
</dbReference>
<protein>
    <submittedName>
        <fullName evidence="2">Peroxidase BpoA</fullName>
    </submittedName>
</protein>
<keyword evidence="2" id="KW-0575">Peroxidase</keyword>
<dbReference type="AlphaFoldDB" id="A0A0S1B1U3"/>
<dbReference type="PATRIC" id="fig|128780.6.peg.2684"/>
<reference evidence="2 3" key="1">
    <citation type="journal article" date="2015" name="Genome Announc.">
        <title>Complete Genome Sequencing of Stenotrophomonas acidaminiphila ZAC14D2_NAIMI4_2, a Multidrug-Resistant Strain Isolated from Sediments of a Polluted River in Mexico, Uncovers New Antibiotic Resistance Genes and a Novel Class-II Lasso Peptide Biosynthesis Gene Cluster.</title>
        <authorList>
            <person name="Vinuesa P."/>
            <person name="Ochoa-Sanchez L.E."/>
        </authorList>
    </citation>
    <scope>NUCLEOTIDE SEQUENCE [LARGE SCALE GENOMIC DNA]</scope>
    <source>
        <strain evidence="2 3">ZAC14D2_NAIMI4_2</strain>
    </source>
</reference>
<keyword evidence="2" id="KW-0560">Oxidoreductase</keyword>
<dbReference type="PANTHER" id="PTHR43194:SF2">
    <property type="entry name" value="PEROXISOMAL MEMBRANE PROTEIN LPX1"/>
    <property type="match status" value="1"/>
</dbReference>
<evidence type="ECO:0000259" key="1">
    <source>
        <dbReference type="Pfam" id="PF12697"/>
    </source>
</evidence>